<accession>A0A4U3LXE6</accession>
<dbReference type="AlphaFoldDB" id="A0A4U3LXE6"/>
<dbReference type="Proteomes" id="UP000308705">
    <property type="component" value="Unassembled WGS sequence"/>
</dbReference>
<sequence length="331" mass="33831">MRRLFAGRTLIVGVLAALTLSACGTGEPESSATGGSGGLEKSALTIGVVAVPDAAPIQIALDRGFFKEEGLDVKISVEVGGAAATPKLVAGQLDAMLGNYVALFLAQQAGAGKFKVVADSYQAAPDNFVIMAKGDNAAINTAADLAGKKIAVNTLNAIGTLAVTATAKVAGVTINEKEQYVAMPLPEMGAALETGTVDAIWVAEPFISANAKAGAKKVADSMAGPLENFPIAGWVMTDKFTSENPKTVAAFQRALAKAQTLAASDRKVVEEALPKYTKIDAATAAVIALGTYSTSLSEARLQRVADTLTEYGMIPAGFDVKALMAPAAPAQ</sequence>
<dbReference type="PANTHER" id="PTHR30024:SF47">
    <property type="entry name" value="TAURINE-BINDING PERIPLASMIC PROTEIN"/>
    <property type="match status" value="1"/>
</dbReference>
<evidence type="ECO:0000256" key="1">
    <source>
        <dbReference type="ARBA" id="ARBA00004418"/>
    </source>
</evidence>
<feature type="signal peptide" evidence="4">
    <location>
        <begin position="1"/>
        <end position="24"/>
    </location>
</feature>
<evidence type="ECO:0000256" key="3">
    <source>
        <dbReference type="ARBA" id="ARBA00022729"/>
    </source>
</evidence>
<dbReference type="Pfam" id="PF09084">
    <property type="entry name" value="NMT1"/>
    <property type="match status" value="1"/>
</dbReference>
<evidence type="ECO:0000259" key="5">
    <source>
        <dbReference type="SMART" id="SM00062"/>
    </source>
</evidence>
<dbReference type="PROSITE" id="PS51257">
    <property type="entry name" value="PROKAR_LIPOPROTEIN"/>
    <property type="match status" value="1"/>
</dbReference>
<organism evidence="6 7">
    <name type="scientific">Herbidospora galbida</name>
    <dbReference type="NCBI Taxonomy" id="2575442"/>
    <lineage>
        <taxon>Bacteria</taxon>
        <taxon>Bacillati</taxon>
        <taxon>Actinomycetota</taxon>
        <taxon>Actinomycetes</taxon>
        <taxon>Streptosporangiales</taxon>
        <taxon>Streptosporangiaceae</taxon>
        <taxon>Herbidospora</taxon>
    </lineage>
</organism>
<dbReference type="Gene3D" id="3.40.190.10">
    <property type="entry name" value="Periplasmic binding protein-like II"/>
    <property type="match status" value="2"/>
</dbReference>
<feature type="domain" description="Solute-binding protein family 3/N-terminal" evidence="5">
    <location>
        <begin position="43"/>
        <end position="272"/>
    </location>
</feature>
<keyword evidence="7" id="KW-1185">Reference proteome</keyword>
<evidence type="ECO:0000313" key="7">
    <source>
        <dbReference type="Proteomes" id="UP000308705"/>
    </source>
</evidence>
<evidence type="ECO:0000313" key="6">
    <source>
        <dbReference type="EMBL" id="TKK80851.1"/>
    </source>
</evidence>
<dbReference type="OrthoDB" id="8892982at2"/>
<gene>
    <name evidence="6" type="ORF">FDA94_35030</name>
</gene>
<protein>
    <submittedName>
        <fullName evidence="6">Transporter substrate-binding domain-containing protein</fullName>
    </submittedName>
</protein>
<comment type="caution">
    <text evidence="6">The sequence shown here is derived from an EMBL/GenBank/DDBJ whole genome shotgun (WGS) entry which is preliminary data.</text>
</comment>
<keyword evidence="3 4" id="KW-0732">Signal</keyword>
<dbReference type="EMBL" id="SZQA01000053">
    <property type="protein sequence ID" value="TKK80851.1"/>
    <property type="molecule type" value="Genomic_DNA"/>
</dbReference>
<reference evidence="6 7" key="1">
    <citation type="submission" date="2019-04" db="EMBL/GenBank/DDBJ databases">
        <title>Herbidospora sp. NEAU-GS14.nov., a novel actinomycete isolated from soil.</title>
        <authorList>
            <person name="Han L."/>
        </authorList>
    </citation>
    <scope>NUCLEOTIDE SEQUENCE [LARGE SCALE GENOMIC DNA]</scope>
    <source>
        <strain evidence="6 7">NEAU-GS14</strain>
    </source>
</reference>
<comment type="subcellular location">
    <subcellularLocation>
        <location evidence="1">Periplasm</location>
    </subcellularLocation>
</comment>
<dbReference type="InterPro" id="IPR015168">
    <property type="entry name" value="SsuA/THI5"/>
</dbReference>
<dbReference type="SMART" id="SM00062">
    <property type="entry name" value="PBPb"/>
    <property type="match status" value="1"/>
</dbReference>
<dbReference type="GO" id="GO:0042597">
    <property type="term" value="C:periplasmic space"/>
    <property type="evidence" value="ECO:0007669"/>
    <property type="project" value="UniProtKB-SubCell"/>
</dbReference>
<dbReference type="InterPro" id="IPR001638">
    <property type="entry name" value="Solute-binding_3/MltF_N"/>
</dbReference>
<dbReference type="RefSeq" id="WP_137251341.1">
    <property type="nucleotide sequence ID" value="NZ_SZQA01000053.1"/>
</dbReference>
<proteinExistence type="inferred from homology"/>
<evidence type="ECO:0000256" key="4">
    <source>
        <dbReference type="SAM" id="SignalP"/>
    </source>
</evidence>
<dbReference type="PANTHER" id="PTHR30024">
    <property type="entry name" value="ALIPHATIC SULFONATES-BINDING PROTEIN-RELATED"/>
    <property type="match status" value="1"/>
</dbReference>
<feature type="chain" id="PRO_5038515946" evidence="4">
    <location>
        <begin position="25"/>
        <end position="331"/>
    </location>
</feature>
<evidence type="ECO:0000256" key="2">
    <source>
        <dbReference type="ARBA" id="ARBA00010742"/>
    </source>
</evidence>
<comment type="similarity">
    <text evidence="2">Belongs to the bacterial solute-binding protein SsuA/TauA family.</text>
</comment>
<dbReference type="SUPFAM" id="SSF53850">
    <property type="entry name" value="Periplasmic binding protein-like II"/>
    <property type="match status" value="1"/>
</dbReference>
<name>A0A4U3LXE6_9ACTN</name>